<keyword evidence="2" id="KW-1133">Transmembrane helix</keyword>
<reference evidence="3 4" key="2">
    <citation type="submission" date="2018-11" db="EMBL/GenBank/DDBJ databases">
        <authorList>
            <consortium name="Pathogen Informatics"/>
        </authorList>
    </citation>
    <scope>NUCLEOTIDE SEQUENCE [LARGE SCALE GENOMIC DNA]</scope>
</reference>
<keyword evidence="2" id="KW-0812">Transmembrane</keyword>
<organism evidence="5">
    <name type="scientific">Soboliphyme baturini</name>
    <dbReference type="NCBI Taxonomy" id="241478"/>
    <lineage>
        <taxon>Eukaryota</taxon>
        <taxon>Metazoa</taxon>
        <taxon>Ecdysozoa</taxon>
        <taxon>Nematoda</taxon>
        <taxon>Enoplea</taxon>
        <taxon>Dorylaimia</taxon>
        <taxon>Dioctophymatida</taxon>
        <taxon>Dioctophymatoidea</taxon>
        <taxon>Soboliphymatidae</taxon>
        <taxon>Soboliphyme</taxon>
    </lineage>
</organism>
<proteinExistence type="predicted"/>
<dbReference type="AlphaFoldDB" id="A0A183J8Y0"/>
<evidence type="ECO:0000313" key="3">
    <source>
        <dbReference type="EMBL" id="VDP47380.1"/>
    </source>
</evidence>
<sequence length="245" mass="27236">MLHGSQNNFNIGVVSAFLRNLKEGTDYMTCFWFLSLIALIQLHGSVNLSSTNSTDSSRATGSTATEKTKEPLTGGVIIQGNVSNASKPVRVPVGYFLNSAATLKHRNKENSRAAALSDHLTDVVLEEIFAERPKQKDTSSGAARIFEKVKEWILKKTGLANAILSFLTYENATISKAAENLFNKINETTFAPFDEFEKHGQELYNDLYYLITKYPLPSFAVALAISIIFFLITFACSRMRKMCKQ</sequence>
<dbReference type="EMBL" id="UZAM01017480">
    <property type="protein sequence ID" value="VDP47380.1"/>
    <property type="molecule type" value="Genomic_DNA"/>
</dbReference>
<gene>
    <name evidence="3" type="ORF">SBAD_LOCUS12328</name>
</gene>
<evidence type="ECO:0000313" key="5">
    <source>
        <dbReference type="WBParaSite" id="SBAD_0001273401-mRNA-1"/>
    </source>
</evidence>
<dbReference type="WBParaSite" id="SBAD_0001273401-mRNA-1">
    <property type="protein sequence ID" value="SBAD_0001273401-mRNA-1"/>
    <property type="gene ID" value="SBAD_0001273401"/>
</dbReference>
<dbReference type="Proteomes" id="UP000270296">
    <property type="component" value="Unassembled WGS sequence"/>
</dbReference>
<name>A0A183J8Y0_9BILA</name>
<evidence type="ECO:0000256" key="2">
    <source>
        <dbReference type="SAM" id="Phobius"/>
    </source>
</evidence>
<keyword evidence="2" id="KW-0472">Membrane</keyword>
<evidence type="ECO:0000313" key="4">
    <source>
        <dbReference type="Proteomes" id="UP000270296"/>
    </source>
</evidence>
<reference evidence="5" key="1">
    <citation type="submission" date="2016-06" db="UniProtKB">
        <authorList>
            <consortium name="WormBaseParasite"/>
        </authorList>
    </citation>
    <scope>IDENTIFICATION</scope>
</reference>
<evidence type="ECO:0000256" key="1">
    <source>
        <dbReference type="SAM" id="MobiDB-lite"/>
    </source>
</evidence>
<protein>
    <submittedName>
        <fullName evidence="5">Exported protein</fullName>
    </submittedName>
</protein>
<feature type="compositionally biased region" description="Polar residues" evidence="1">
    <location>
        <begin position="49"/>
        <end position="65"/>
    </location>
</feature>
<keyword evidence="4" id="KW-1185">Reference proteome</keyword>
<accession>A0A183J8Y0</accession>
<feature type="transmembrane region" description="Helical" evidence="2">
    <location>
        <begin position="214"/>
        <end position="236"/>
    </location>
</feature>
<feature type="region of interest" description="Disordered" evidence="1">
    <location>
        <begin position="49"/>
        <end position="70"/>
    </location>
</feature>